<dbReference type="Pfam" id="PF00188">
    <property type="entry name" value="CAP"/>
    <property type="match status" value="1"/>
</dbReference>
<feature type="region of interest" description="Disordered" evidence="1">
    <location>
        <begin position="196"/>
        <end position="230"/>
    </location>
</feature>
<dbReference type="InterPro" id="IPR014044">
    <property type="entry name" value="CAP_dom"/>
</dbReference>
<protein>
    <submittedName>
        <fullName evidence="4">SCP domain-containing protein</fullName>
    </submittedName>
</protein>
<dbReference type="WBParaSite" id="MCU_006448-RA">
    <property type="protein sequence ID" value="MCU_006448-RA"/>
    <property type="gene ID" value="MCU_006448"/>
</dbReference>
<dbReference type="SMART" id="SM00198">
    <property type="entry name" value="SCP"/>
    <property type="match status" value="1"/>
</dbReference>
<dbReference type="InterPro" id="IPR035940">
    <property type="entry name" value="CAP_sf"/>
</dbReference>
<organism evidence="4">
    <name type="scientific">Mesocestoides corti</name>
    <name type="common">Flatworm</name>
    <dbReference type="NCBI Taxonomy" id="53468"/>
    <lineage>
        <taxon>Eukaryota</taxon>
        <taxon>Metazoa</taxon>
        <taxon>Spiralia</taxon>
        <taxon>Lophotrochozoa</taxon>
        <taxon>Platyhelminthes</taxon>
        <taxon>Cestoda</taxon>
        <taxon>Eucestoda</taxon>
        <taxon>Cyclophyllidea</taxon>
        <taxon>Mesocestoididae</taxon>
        <taxon>Mesocestoides</taxon>
    </lineage>
</organism>
<feature type="signal peptide" evidence="2">
    <location>
        <begin position="1"/>
        <end position="16"/>
    </location>
</feature>
<sequence>MQTIFMLVSLLWIVKAQLPTIKERNELTSLLQSVRAYVVPAASDMMLMNYSDELEALMYKWVNRCDVKLPNASIDREYQGTGMILNKHLYLKPYYEEEFFRFLKQQEYYNYECNTCWRACPEYKMLIYAKTTHFGCAMQSCKRPTSNSSSYVFGCLFKPGVPRVIERPYTNGTSCSMCPEGYECYKNQCKELPPTDLPTPYDTTPSSDSSSFTGPDITSSQPSTSPSAKTASSTVAKLGVLVLVLRHILSTE</sequence>
<feature type="domain" description="SCP" evidence="3">
    <location>
        <begin position="22"/>
        <end position="162"/>
    </location>
</feature>
<evidence type="ECO:0000256" key="2">
    <source>
        <dbReference type="SAM" id="SignalP"/>
    </source>
</evidence>
<name>A0A5K3F9R8_MESCO</name>
<dbReference type="SUPFAM" id="SSF55797">
    <property type="entry name" value="PR-1-like"/>
    <property type="match status" value="1"/>
</dbReference>
<dbReference type="CDD" id="cd05380">
    <property type="entry name" value="CAP_euk"/>
    <property type="match status" value="1"/>
</dbReference>
<evidence type="ECO:0000313" key="4">
    <source>
        <dbReference type="WBParaSite" id="MCU_006448-RA"/>
    </source>
</evidence>
<reference evidence="4" key="1">
    <citation type="submission" date="2019-11" db="UniProtKB">
        <authorList>
            <consortium name="WormBaseParasite"/>
        </authorList>
    </citation>
    <scope>IDENTIFICATION</scope>
</reference>
<dbReference type="AlphaFoldDB" id="A0A5K3F9R8"/>
<accession>A0A5K3F9R8</accession>
<feature type="compositionally biased region" description="Low complexity" evidence="1">
    <location>
        <begin position="198"/>
        <end position="230"/>
    </location>
</feature>
<feature type="chain" id="PRO_5024315101" evidence="2">
    <location>
        <begin position="17"/>
        <end position="252"/>
    </location>
</feature>
<evidence type="ECO:0000256" key="1">
    <source>
        <dbReference type="SAM" id="MobiDB-lite"/>
    </source>
</evidence>
<evidence type="ECO:0000259" key="3">
    <source>
        <dbReference type="SMART" id="SM00198"/>
    </source>
</evidence>
<dbReference type="Gene3D" id="3.40.33.10">
    <property type="entry name" value="CAP"/>
    <property type="match status" value="1"/>
</dbReference>
<proteinExistence type="predicted"/>
<keyword evidence="2" id="KW-0732">Signal</keyword>